<dbReference type="EMBL" id="JAAKFY010000008">
    <property type="protein sequence ID" value="KAF3853510.1"/>
    <property type="molecule type" value="Genomic_DNA"/>
</dbReference>
<comment type="caution">
    <text evidence="3">The sequence shown here is derived from an EMBL/GenBank/DDBJ whole genome shotgun (WGS) entry which is preliminary data.</text>
</comment>
<dbReference type="SMART" id="SM00442">
    <property type="entry name" value="FGF"/>
    <property type="match status" value="1"/>
</dbReference>
<dbReference type="Gene3D" id="2.80.10.50">
    <property type="match status" value="2"/>
</dbReference>
<comment type="similarity">
    <text evidence="1">Belongs to the heparin-binding growth factors family.</text>
</comment>
<protein>
    <recommendedName>
        <fullName evidence="5">FGF</fullName>
    </recommendedName>
</protein>
<accession>A0A7J5YVN1</accession>
<evidence type="ECO:0000256" key="1">
    <source>
        <dbReference type="ARBA" id="ARBA00007936"/>
    </source>
</evidence>
<organism evidence="3 4">
    <name type="scientific">Dissostichus mawsoni</name>
    <name type="common">Antarctic cod</name>
    <dbReference type="NCBI Taxonomy" id="36200"/>
    <lineage>
        <taxon>Eukaryota</taxon>
        <taxon>Metazoa</taxon>
        <taxon>Chordata</taxon>
        <taxon>Craniata</taxon>
        <taxon>Vertebrata</taxon>
        <taxon>Euteleostomi</taxon>
        <taxon>Actinopterygii</taxon>
        <taxon>Neopterygii</taxon>
        <taxon>Teleostei</taxon>
        <taxon>Neoteleostei</taxon>
        <taxon>Acanthomorphata</taxon>
        <taxon>Eupercaria</taxon>
        <taxon>Perciformes</taxon>
        <taxon>Notothenioidei</taxon>
        <taxon>Nototheniidae</taxon>
        <taxon>Dissostichus</taxon>
    </lineage>
</organism>
<dbReference type="OrthoDB" id="5987799at2759"/>
<feature type="transmembrane region" description="Helical" evidence="2">
    <location>
        <begin position="60"/>
        <end position="80"/>
    </location>
</feature>
<evidence type="ECO:0008006" key="5">
    <source>
        <dbReference type="Google" id="ProtNLM"/>
    </source>
</evidence>
<reference evidence="3 4" key="1">
    <citation type="submission" date="2020-03" db="EMBL/GenBank/DDBJ databases">
        <title>Dissostichus mawsoni Genome sequencing and assembly.</title>
        <authorList>
            <person name="Park H."/>
        </authorList>
    </citation>
    <scope>NUCLEOTIDE SEQUENCE [LARGE SCALE GENOMIC DNA]</scope>
    <source>
        <strain evidence="3">DM0001</strain>
        <tissue evidence="3">Muscle</tissue>
    </source>
</reference>
<keyword evidence="2" id="KW-0472">Membrane</keyword>
<dbReference type="AlphaFoldDB" id="A0A7J5YVN1"/>
<keyword evidence="2" id="KW-1133">Transmembrane helix</keyword>
<dbReference type="InterPro" id="IPR008996">
    <property type="entry name" value="IL1/FGF"/>
</dbReference>
<sequence length="263" mass="30211">MFCFQNKYFSGLSSFLLIVRLHFCLSFYLTDSNPILSFDIQVREVHLYTGIYTTTDLMSILMKCCCSFIPYANFFLSFLFHDVDNHRRGMYLQMTLDGRVSGSDAQTPHKLKSVKTGEIVIKGQSSSLFLCMDSESHLRGQVSKKDYVPQETPWFCSSMMVNICCVFQGLYSEDDCTFRELLLADGYTRFISSHHGFPVSLAPRHSPDRHTVFTRFLPLRNTLARESVPEQTPDNQRRFNMDSEDLLGMGLNAMVSPQFTLDQ</sequence>
<evidence type="ECO:0000256" key="2">
    <source>
        <dbReference type="SAM" id="Phobius"/>
    </source>
</evidence>
<keyword evidence="2" id="KW-0812">Transmembrane</keyword>
<keyword evidence="4" id="KW-1185">Reference proteome</keyword>
<proteinExistence type="inferred from homology"/>
<dbReference type="GO" id="GO:0008083">
    <property type="term" value="F:growth factor activity"/>
    <property type="evidence" value="ECO:0007669"/>
    <property type="project" value="InterPro"/>
</dbReference>
<name>A0A7J5YVN1_DISMA</name>
<dbReference type="Proteomes" id="UP000518266">
    <property type="component" value="Unassembled WGS sequence"/>
</dbReference>
<dbReference type="SUPFAM" id="SSF50353">
    <property type="entry name" value="Cytokine"/>
    <property type="match status" value="1"/>
</dbReference>
<evidence type="ECO:0000313" key="3">
    <source>
        <dbReference type="EMBL" id="KAF3853510.1"/>
    </source>
</evidence>
<dbReference type="InterPro" id="IPR002209">
    <property type="entry name" value="Fibroblast_GF_fam"/>
</dbReference>
<feature type="transmembrane region" description="Helical" evidence="2">
    <location>
        <begin position="12"/>
        <end position="29"/>
    </location>
</feature>
<dbReference type="Pfam" id="PF00167">
    <property type="entry name" value="FGF"/>
    <property type="match status" value="1"/>
</dbReference>
<dbReference type="PANTHER" id="PTHR11486">
    <property type="entry name" value="FIBROBLAST GROWTH FACTOR"/>
    <property type="match status" value="1"/>
</dbReference>
<evidence type="ECO:0000313" key="4">
    <source>
        <dbReference type="Proteomes" id="UP000518266"/>
    </source>
</evidence>
<gene>
    <name evidence="3" type="ORF">F7725_014198</name>
</gene>